<dbReference type="InterPro" id="IPR036291">
    <property type="entry name" value="NAD(P)-bd_dom_sf"/>
</dbReference>
<accession>A0ABS7Y4M5</accession>
<evidence type="ECO:0000313" key="10">
    <source>
        <dbReference type="Proteomes" id="UP001198602"/>
    </source>
</evidence>
<dbReference type="EMBL" id="JAHYBX010000001">
    <property type="protein sequence ID" value="MCA1854612.1"/>
    <property type="molecule type" value="Genomic_DNA"/>
</dbReference>
<comment type="catalytic activity">
    <reaction evidence="1 7">
        <text>dTDP-alpha-D-glucose = dTDP-4-dehydro-6-deoxy-alpha-D-glucose + H2O</text>
        <dbReference type="Rhea" id="RHEA:17221"/>
        <dbReference type="ChEBI" id="CHEBI:15377"/>
        <dbReference type="ChEBI" id="CHEBI:57477"/>
        <dbReference type="ChEBI" id="CHEBI:57649"/>
        <dbReference type="EC" id="4.2.1.46"/>
    </reaction>
</comment>
<dbReference type="InterPro" id="IPR016040">
    <property type="entry name" value="NAD(P)-bd_dom"/>
</dbReference>
<comment type="similarity">
    <text evidence="3 7">Belongs to the NAD(P)-dependent epimerase/dehydratase family. dTDP-glucose dehydratase subfamily.</text>
</comment>
<gene>
    <name evidence="9" type="primary">rfbB</name>
    <name evidence="9" type="ORF">LE190_01550</name>
</gene>
<protein>
    <recommendedName>
        <fullName evidence="4 7">dTDP-glucose 4,6-dehydratase</fullName>
        <ecNumber evidence="4 7">4.2.1.46</ecNumber>
    </recommendedName>
</protein>
<keyword evidence="6 7" id="KW-0456">Lyase</keyword>
<dbReference type="NCBIfam" id="TIGR01181">
    <property type="entry name" value="dTDP_gluc_dehyt"/>
    <property type="match status" value="1"/>
</dbReference>
<dbReference type="PANTHER" id="PTHR43000">
    <property type="entry name" value="DTDP-D-GLUCOSE 4,6-DEHYDRATASE-RELATED"/>
    <property type="match status" value="1"/>
</dbReference>
<keyword evidence="10" id="KW-1185">Reference proteome</keyword>
<organism evidence="9 10">
    <name type="scientific">Massilia hydrophila</name>
    <dbReference type="NCBI Taxonomy" id="3044279"/>
    <lineage>
        <taxon>Bacteria</taxon>
        <taxon>Pseudomonadati</taxon>
        <taxon>Pseudomonadota</taxon>
        <taxon>Betaproteobacteria</taxon>
        <taxon>Burkholderiales</taxon>
        <taxon>Oxalobacteraceae</taxon>
        <taxon>Telluria group</taxon>
        <taxon>Massilia</taxon>
    </lineage>
</organism>
<comment type="caution">
    <text evidence="9">The sequence shown here is derived from an EMBL/GenBank/DDBJ whole genome shotgun (WGS) entry which is preliminary data.</text>
</comment>
<dbReference type="Pfam" id="PF16363">
    <property type="entry name" value="GDP_Man_Dehyd"/>
    <property type="match status" value="1"/>
</dbReference>
<evidence type="ECO:0000256" key="4">
    <source>
        <dbReference type="ARBA" id="ARBA00011990"/>
    </source>
</evidence>
<dbReference type="SUPFAM" id="SSF51735">
    <property type="entry name" value="NAD(P)-binding Rossmann-fold domains"/>
    <property type="match status" value="1"/>
</dbReference>
<evidence type="ECO:0000256" key="7">
    <source>
        <dbReference type="RuleBase" id="RU004473"/>
    </source>
</evidence>
<evidence type="ECO:0000256" key="3">
    <source>
        <dbReference type="ARBA" id="ARBA00008178"/>
    </source>
</evidence>
<proteinExistence type="inferred from homology"/>
<dbReference type="Proteomes" id="UP001198602">
    <property type="component" value="Unassembled WGS sequence"/>
</dbReference>
<dbReference type="GO" id="GO:0008460">
    <property type="term" value="F:dTDP-glucose 4,6-dehydratase activity"/>
    <property type="evidence" value="ECO:0007669"/>
    <property type="project" value="UniProtKB-EC"/>
</dbReference>
<dbReference type="RefSeq" id="WP_225238032.1">
    <property type="nucleotide sequence ID" value="NZ_JAHYBX010000001.1"/>
</dbReference>
<dbReference type="Gene3D" id="3.40.50.720">
    <property type="entry name" value="NAD(P)-binding Rossmann-like Domain"/>
    <property type="match status" value="1"/>
</dbReference>
<dbReference type="InterPro" id="IPR005888">
    <property type="entry name" value="dTDP_Gluc_deHydtase"/>
</dbReference>
<evidence type="ECO:0000256" key="5">
    <source>
        <dbReference type="ARBA" id="ARBA00023027"/>
    </source>
</evidence>
<evidence type="ECO:0000256" key="1">
    <source>
        <dbReference type="ARBA" id="ARBA00001539"/>
    </source>
</evidence>
<evidence type="ECO:0000256" key="6">
    <source>
        <dbReference type="ARBA" id="ARBA00023239"/>
    </source>
</evidence>
<name>A0ABS7Y4M5_9BURK</name>
<dbReference type="CDD" id="cd05246">
    <property type="entry name" value="dTDP_GD_SDR_e"/>
    <property type="match status" value="1"/>
</dbReference>
<evidence type="ECO:0000256" key="2">
    <source>
        <dbReference type="ARBA" id="ARBA00001911"/>
    </source>
</evidence>
<evidence type="ECO:0000313" key="9">
    <source>
        <dbReference type="EMBL" id="MCA1854612.1"/>
    </source>
</evidence>
<keyword evidence="5" id="KW-0520">NAD</keyword>
<feature type="domain" description="NAD(P)-binding" evidence="8">
    <location>
        <begin position="3"/>
        <end position="328"/>
    </location>
</feature>
<evidence type="ECO:0000259" key="8">
    <source>
        <dbReference type="Pfam" id="PF16363"/>
    </source>
</evidence>
<comment type="cofactor">
    <cofactor evidence="2 7">
        <name>NAD(+)</name>
        <dbReference type="ChEBI" id="CHEBI:57540"/>
    </cofactor>
</comment>
<dbReference type="Gene3D" id="3.90.25.10">
    <property type="entry name" value="UDP-galactose 4-epimerase, domain 1"/>
    <property type="match status" value="1"/>
</dbReference>
<reference evidence="9 10" key="1">
    <citation type="submission" date="2021-07" db="EMBL/GenBank/DDBJ databases">
        <title>Characterization of Violacein-producing bacteria and related species.</title>
        <authorList>
            <person name="Wilson H.S."/>
            <person name="De Leon M.E."/>
        </authorList>
    </citation>
    <scope>NUCLEOTIDE SEQUENCE [LARGE SCALE GENOMIC DNA]</scope>
    <source>
        <strain evidence="9 10">HSC-2F05</strain>
    </source>
</reference>
<sequence length="365" mass="40758">MILVTGGAGFIGSNFVLDWLAQSDESVINLDKLTYAGNLDNLSTIANDSRHIFVRGDIGDTALVGSLLAEYRPRAVVHFAAESHVDRSILGPAAFIETNVTGTFKLLEAVRAYWNSLPATEGSSFRFLHVSTDEVYGSLEPDAPPFTETTAYAPNSPYSASKAASDHLVRSYHHTYGLPVLTTNCSNNYGPYHFPEKLIPLILTNARAGKALPVYGDGQQVRDWLYVGDHCAAIRRVLADGRVGEVYNVGGWNEKTNLDVVRSLCTMLDLLDPKQPGMDGAVHSYAEQITFVEDRPGHDRRYAIDARKLERELGWRPAETFETGIEKTVRWYLANEEWVRNVQSGDYQNWLEKNYAGRDQRKERP</sequence>
<dbReference type="EC" id="4.2.1.46" evidence="4 7"/>